<comment type="caution">
    <text evidence="3">The sequence shown here is derived from an EMBL/GenBank/DDBJ whole genome shotgun (WGS) entry which is preliminary data.</text>
</comment>
<organism evidence="3 4">
    <name type="scientific">Kitasatospora viridis</name>
    <dbReference type="NCBI Taxonomy" id="281105"/>
    <lineage>
        <taxon>Bacteria</taxon>
        <taxon>Bacillati</taxon>
        <taxon>Actinomycetota</taxon>
        <taxon>Actinomycetes</taxon>
        <taxon>Kitasatosporales</taxon>
        <taxon>Streptomycetaceae</taxon>
        <taxon>Kitasatospora</taxon>
    </lineage>
</organism>
<feature type="region of interest" description="Disordered" evidence="1">
    <location>
        <begin position="1"/>
        <end position="24"/>
    </location>
</feature>
<feature type="compositionally biased region" description="Basic and acidic residues" evidence="1">
    <location>
        <begin position="1"/>
        <end position="16"/>
    </location>
</feature>
<reference evidence="3 4" key="1">
    <citation type="submission" date="2019-06" db="EMBL/GenBank/DDBJ databases">
        <title>Sequencing the genomes of 1000 actinobacteria strains.</title>
        <authorList>
            <person name="Klenk H.-P."/>
        </authorList>
    </citation>
    <scope>NUCLEOTIDE SEQUENCE [LARGE SCALE GENOMIC DNA]</scope>
    <source>
        <strain evidence="3 4">DSM 44826</strain>
    </source>
</reference>
<dbReference type="Pfam" id="PF21806">
    <property type="entry name" value="DUF6879"/>
    <property type="match status" value="1"/>
</dbReference>
<evidence type="ECO:0000256" key="1">
    <source>
        <dbReference type="SAM" id="MobiDB-lite"/>
    </source>
</evidence>
<proteinExistence type="predicted"/>
<feature type="domain" description="DUF6879" evidence="2">
    <location>
        <begin position="208"/>
        <end position="330"/>
    </location>
</feature>
<protein>
    <recommendedName>
        <fullName evidence="2">DUF6879 domain-containing protein</fullName>
    </recommendedName>
</protein>
<dbReference type="EMBL" id="VIWT01000001">
    <property type="protein sequence ID" value="TWF98366.1"/>
    <property type="molecule type" value="Genomic_DNA"/>
</dbReference>
<gene>
    <name evidence="3" type="ORF">FHX73_112174</name>
</gene>
<dbReference type="InterPro" id="IPR049244">
    <property type="entry name" value="DUF6879"/>
</dbReference>
<dbReference type="AlphaFoldDB" id="A0A561UG91"/>
<keyword evidence="4" id="KW-1185">Reference proteome</keyword>
<accession>A0A561UG91</accession>
<name>A0A561UG91_9ACTN</name>
<evidence type="ECO:0000313" key="4">
    <source>
        <dbReference type="Proteomes" id="UP000317940"/>
    </source>
</evidence>
<dbReference type="Proteomes" id="UP000317940">
    <property type="component" value="Unassembled WGS sequence"/>
</dbReference>
<evidence type="ECO:0000259" key="2">
    <source>
        <dbReference type="Pfam" id="PF21806"/>
    </source>
</evidence>
<evidence type="ECO:0000313" key="3">
    <source>
        <dbReference type="EMBL" id="TWF98366.1"/>
    </source>
</evidence>
<sequence>MSERHLPSVGHREQHGGHAGSAAGERVPPLLRKILTTTVSGGTTLLITVLTKQELIPSVNLSVLVGSVALLVEFLVEFDARLTETEQAVAERTEQMRALVTEGFAQVNRATALYDQLQKAPLANGVMTQLAENLAGLGGEHPPIVSAFTQRELRRLADLMKELKAGQAAYDGEDQDWLLTLTHSSAIGIDAISTAVDTGFWSTELGRRYLEAQRAAVRRGVPVRRVFVVRGAEPQELAEIERAGRTHQQLGLEVRVLEVTALPPWARRPMSDFIVFDRAVSYEVQTDTSGRQDDGTGPELMVASTLLVLREEQVNRRIQRFEYLWAVARPLDGPTP</sequence>